<evidence type="ECO:0000313" key="3">
    <source>
        <dbReference type="EMBL" id="MFJ1269337.1"/>
    </source>
</evidence>
<evidence type="ECO:0000313" key="4">
    <source>
        <dbReference type="Proteomes" id="UP001615550"/>
    </source>
</evidence>
<dbReference type="Pfam" id="PF03496">
    <property type="entry name" value="ADPrib_exo_Tox"/>
    <property type="match status" value="1"/>
</dbReference>
<dbReference type="RefSeq" id="WP_400188161.1">
    <property type="nucleotide sequence ID" value="NZ_JBGORX010000005.1"/>
</dbReference>
<keyword evidence="4" id="KW-1185">Reference proteome</keyword>
<protein>
    <submittedName>
        <fullName evidence="3">ADP-ribosyltransferase</fullName>
    </submittedName>
</protein>
<sequence>MSNTNTDNDLIELFITQNGPQLEKAIHEKTVMLEPPVALEAGPLNKDKATIQLEKVIKAFLTAQADPEKPPIEFTIDSKRIYTVLDGHKVDVSALLLNANLSHLSFSMQDADNYMIYINKKDIEFGPSLLEVEGTPTMDDYQKREANSPHPNALKELNLAEKTAINIYTGGFYKPCNDLLRGLTEGLPEISSKELGEILATVTMSCVGLNKISESTTSYSFRVEEHRGAEFSQNRISAVQKGGSVMNESAFFSTASGLPSDPFVTEMNKELMLSGAGNAVLLSGLIGKYVAAISKQPDENEYLIPPTQMQWTGHYQTPEGANFFIANPVRTPTLALTAEQLKGFSPTATPESVKPAKEAPIMTDSPDNIASTNDFKQKLHNIRVLNESNDEDSDNHFNP</sequence>
<name>A0ABW8D9F8_9GAMM</name>
<comment type="caution">
    <text evidence="3">The sequence shown here is derived from an EMBL/GenBank/DDBJ whole genome shotgun (WGS) entry which is preliminary data.</text>
</comment>
<evidence type="ECO:0000256" key="1">
    <source>
        <dbReference type="SAM" id="MobiDB-lite"/>
    </source>
</evidence>
<dbReference type="EMBL" id="JBGORX010000005">
    <property type="protein sequence ID" value="MFJ1269337.1"/>
    <property type="molecule type" value="Genomic_DNA"/>
</dbReference>
<accession>A0ABW8D9F8</accession>
<reference evidence="3 4" key="1">
    <citation type="submission" date="2024-08" db="EMBL/GenBank/DDBJ databases">
        <title>Draft Genome Sequence of Legionella lytica strain DSB2004, Isolated From a Fire Sprinkler System.</title>
        <authorList>
            <person name="Everhart A.D."/>
            <person name="Kidane D.T."/>
            <person name="Farone A.L."/>
            <person name="Farone M.B."/>
        </authorList>
    </citation>
    <scope>NUCLEOTIDE SEQUENCE [LARGE SCALE GENOMIC DNA]</scope>
    <source>
        <strain evidence="3 4">DSB2004</strain>
    </source>
</reference>
<evidence type="ECO:0000259" key="2">
    <source>
        <dbReference type="Pfam" id="PF03496"/>
    </source>
</evidence>
<gene>
    <name evidence="3" type="ORF">ACD661_12285</name>
</gene>
<feature type="domain" description="ADP ribosyltransferase" evidence="2">
    <location>
        <begin position="153"/>
        <end position="305"/>
    </location>
</feature>
<dbReference type="Gene3D" id="3.90.176.10">
    <property type="entry name" value="Toxin ADP-ribosyltransferase, Chain A, domain 1"/>
    <property type="match status" value="1"/>
</dbReference>
<dbReference type="Proteomes" id="UP001615550">
    <property type="component" value="Unassembled WGS sequence"/>
</dbReference>
<organism evidence="3 4">
    <name type="scientific">Legionella lytica</name>
    <dbReference type="NCBI Taxonomy" id="96232"/>
    <lineage>
        <taxon>Bacteria</taxon>
        <taxon>Pseudomonadati</taxon>
        <taxon>Pseudomonadota</taxon>
        <taxon>Gammaproteobacteria</taxon>
        <taxon>Legionellales</taxon>
        <taxon>Legionellaceae</taxon>
        <taxon>Legionella</taxon>
    </lineage>
</organism>
<dbReference type="SUPFAM" id="SSF56399">
    <property type="entry name" value="ADP-ribosylation"/>
    <property type="match status" value="1"/>
</dbReference>
<proteinExistence type="predicted"/>
<dbReference type="InterPro" id="IPR003540">
    <property type="entry name" value="ADP-ribosyltransferase"/>
</dbReference>
<feature type="region of interest" description="Disordered" evidence="1">
    <location>
        <begin position="345"/>
        <end position="372"/>
    </location>
</feature>